<proteinExistence type="predicted"/>
<organism evidence="2 3">
    <name type="scientific">Amnibacterium soli</name>
    <dbReference type="NCBI Taxonomy" id="1282736"/>
    <lineage>
        <taxon>Bacteria</taxon>
        <taxon>Bacillati</taxon>
        <taxon>Actinomycetota</taxon>
        <taxon>Actinomycetes</taxon>
        <taxon>Micrococcales</taxon>
        <taxon>Microbacteriaceae</taxon>
        <taxon>Amnibacterium</taxon>
    </lineage>
</organism>
<evidence type="ECO:0000313" key="2">
    <source>
        <dbReference type="EMBL" id="GAA4737401.1"/>
    </source>
</evidence>
<dbReference type="RefSeq" id="WP_345479327.1">
    <property type="nucleotide sequence ID" value="NZ_BAABLP010000001.1"/>
</dbReference>
<comment type="caution">
    <text evidence="2">The sequence shown here is derived from an EMBL/GenBank/DDBJ whole genome shotgun (WGS) entry which is preliminary data.</text>
</comment>
<evidence type="ECO:0000256" key="1">
    <source>
        <dbReference type="SAM" id="Phobius"/>
    </source>
</evidence>
<accession>A0ABP8YTQ1</accession>
<keyword evidence="1" id="KW-0812">Transmembrane</keyword>
<dbReference type="InterPro" id="IPR021214">
    <property type="entry name" value="DUF2568"/>
</dbReference>
<evidence type="ECO:0008006" key="4">
    <source>
        <dbReference type="Google" id="ProtNLM"/>
    </source>
</evidence>
<keyword evidence="3" id="KW-1185">Reference proteome</keyword>
<feature type="transmembrane region" description="Helical" evidence="1">
    <location>
        <begin position="34"/>
        <end position="55"/>
    </location>
</feature>
<gene>
    <name evidence="2" type="ORF">GCM10025783_04780</name>
</gene>
<reference evidence="3" key="1">
    <citation type="journal article" date="2019" name="Int. J. Syst. Evol. Microbiol.">
        <title>The Global Catalogue of Microorganisms (GCM) 10K type strain sequencing project: providing services to taxonomists for standard genome sequencing and annotation.</title>
        <authorList>
            <consortium name="The Broad Institute Genomics Platform"/>
            <consortium name="The Broad Institute Genome Sequencing Center for Infectious Disease"/>
            <person name="Wu L."/>
            <person name="Ma J."/>
        </authorList>
    </citation>
    <scope>NUCLEOTIDE SEQUENCE [LARGE SCALE GENOMIC DNA]</scope>
    <source>
        <strain evidence="3">JCM 19015</strain>
    </source>
</reference>
<dbReference type="EMBL" id="BAABLP010000001">
    <property type="protein sequence ID" value="GAA4737401.1"/>
    <property type="molecule type" value="Genomic_DNA"/>
</dbReference>
<keyword evidence="1" id="KW-0472">Membrane</keyword>
<dbReference type="Pfam" id="PF10823">
    <property type="entry name" value="DUF2568"/>
    <property type="match status" value="1"/>
</dbReference>
<keyword evidence="1" id="KW-1133">Transmembrane helix</keyword>
<evidence type="ECO:0000313" key="3">
    <source>
        <dbReference type="Proteomes" id="UP001500121"/>
    </source>
</evidence>
<name>A0ABP8YTQ1_9MICO</name>
<dbReference type="Proteomes" id="UP001500121">
    <property type="component" value="Unassembled WGS sequence"/>
</dbReference>
<sequence length="113" mass="11779">MRFLLGANAVLAFLLELALLVAGAAIGLLLPAPLAVRIAVAILLPALVIVVWALAMAPRARRRLAPAPRLLVETVLFALAVAALAVLGQVVWAVVLTALVAVRIGLGVRLRQI</sequence>
<protein>
    <recommendedName>
        <fullName evidence="4">DUF2568 domain-containing protein</fullName>
    </recommendedName>
</protein>